<dbReference type="EMBL" id="DYYG01000035">
    <property type="protein sequence ID" value="HJE24376.1"/>
    <property type="molecule type" value="Genomic_DNA"/>
</dbReference>
<reference evidence="2" key="1">
    <citation type="journal article" date="2021" name="PeerJ">
        <title>Extensive microbial diversity within the chicken gut microbiome revealed by metagenomics and culture.</title>
        <authorList>
            <person name="Gilroy R."/>
            <person name="Ravi A."/>
            <person name="Getino M."/>
            <person name="Pursley I."/>
            <person name="Horton D.L."/>
            <person name="Alikhan N.F."/>
            <person name="Baker D."/>
            <person name="Gharbi K."/>
            <person name="Hall N."/>
            <person name="Watson M."/>
            <person name="Adriaenssens E.M."/>
            <person name="Foster-Nyarko E."/>
            <person name="Jarju S."/>
            <person name="Secka A."/>
            <person name="Antonio M."/>
            <person name="Oren A."/>
            <person name="Chaudhuri R.R."/>
            <person name="La Ragione R."/>
            <person name="Hildebrand F."/>
            <person name="Pallen M.J."/>
        </authorList>
    </citation>
    <scope>NUCLEOTIDE SEQUENCE</scope>
    <source>
        <strain evidence="2">316</strain>
    </source>
</reference>
<evidence type="ECO:0000313" key="3">
    <source>
        <dbReference type="Proteomes" id="UP000742631"/>
    </source>
</evidence>
<reference evidence="2" key="2">
    <citation type="submission" date="2021-09" db="EMBL/GenBank/DDBJ databases">
        <authorList>
            <person name="Gilroy R."/>
        </authorList>
    </citation>
    <scope>NUCLEOTIDE SEQUENCE</scope>
    <source>
        <strain evidence="2">316</strain>
    </source>
</reference>
<dbReference type="PANTHER" id="PTHR45947">
    <property type="entry name" value="SULFOQUINOVOSYL TRANSFERASE SQD2"/>
    <property type="match status" value="1"/>
</dbReference>
<dbReference type="AlphaFoldDB" id="A0A921E3P5"/>
<proteinExistence type="predicted"/>
<evidence type="ECO:0000313" key="2">
    <source>
        <dbReference type="EMBL" id="HJE24376.1"/>
    </source>
</evidence>
<dbReference type="PANTHER" id="PTHR45947:SF13">
    <property type="entry name" value="TRANSFERASE"/>
    <property type="match status" value="1"/>
</dbReference>
<name>A0A921E3P5_9HYPH</name>
<comment type="caution">
    <text evidence="2">The sequence shown here is derived from an EMBL/GenBank/DDBJ whole genome shotgun (WGS) entry which is preliminary data.</text>
</comment>
<dbReference type="Gene3D" id="3.40.50.2000">
    <property type="entry name" value="Glycogen Phosphorylase B"/>
    <property type="match status" value="2"/>
</dbReference>
<gene>
    <name evidence="2" type="ORF">K8W01_12030</name>
</gene>
<feature type="region of interest" description="Disordered" evidence="1">
    <location>
        <begin position="1"/>
        <end position="23"/>
    </location>
</feature>
<dbReference type="GO" id="GO:0016757">
    <property type="term" value="F:glycosyltransferase activity"/>
    <property type="evidence" value="ECO:0007669"/>
    <property type="project" value="TreeGrafter"/>
</dbReference>
<organism evidence="2 3">
    <name type="scientific">Methylorubrum populi</name>
    <dbReference type="NCBI Taxonomy" id="223967"/>
    <lineage>
        <taxon>Bacteria</taxon>
        <taxon>Pseudomonadati</taxon>
        <taxon>Pseudomonadota</taxon>
        <taxon>Alphaproteobacteria</taxon>
        <taxon>Hyphomicrobiales</taxon>
        <taxon>Methylobacteriaceae</taxon>
        <taxon>Methylorubrum</taxon>
    </lineage>
</organism>
<dbReference type="SUPFAM" id="SSF53756">
    <property type="entry name" value="UDP-Glycosyltransferase/glycogen phosphorylase"/>
    <property type="match status" value="1"/>
</dbReference>
<sequence>MQSGTKPSDSATGQSETGQSEEARPVVVVTGALAPYTHVLYECLAERLREEFGRALHVLSCTPRESARQWVMPPPRLYRHAVLPGLRWHRSSVRNLYLNPAVVARLASLDPAAVVLNDFSPTMLLAAGAARLRRIPLLIRTDGVPETDPGRHSAPHRLLRRAIVAASSFGIGPSEGSRDLLARYGLPSPKFFLSPLFPAWTPPAPPSPDAGRSYDLLFCGMLNEEVKGARFFTEVVLGALARGRRLSVRVAGDGPLRAEMETRFAESGIPAHFDGFLTQEALPEVYASARLFLFPSRGDVWGIVVQEALQSGTPVLASPHSGAARGLLAAHGCGEVRPMEVEEWVATSLRLLDDPGRRRELRAAAERTLPHFTREAAVAGYLDALRPFFGGA</sequence>
<dbReference type="Pfam" id="PF13692">
    <property type="entry name" value="Glyco_trans_1_4"/>
    <property type="match status" value="1"/>
</dbReference>
<feature type="compositionally biased region" description="Polar residues" evidence="1">
    <location>
        <begin position="1"/>
        <end position="20"/>
    </location>
</feature>
<dbReference type="Proteomes" id="UP000742631">
    <property type="component" value="Unassembled WGS sequence"/>
</dbReference>
<accession>A0A921E3P5</accession>
<dbReference type="InterPro" id="IPR050194">
    <property type="entry name" value="Glycosyltransferase_grp1"/>
</dbReference>
<dbReference type="CDD" id="cd03801">
    <property type="entry name" value="GT4_PimA-like"/>
    <property type="match status" value="1"/>
</dbReference>
<evidence type="ECO:0000256" key="1">
    <source>
        <dbReference type="SAM" id="MobiDB-lite"/>
    </source>
</evidence>
<protein>
    <submittedName>
        <fullName evidence="2">Glycosyltransferase family 4 protein</fullName>
    </submittedName>
</protein>